<dbReference type="Proteomes" id="UP000035540">
    <property type="component" value="Chromosome"/>
</dbReference>
<reference evidence="3" key="2">
    <citation type="submission" date="2015-05" db="EMBL/GenBank/DDBJ databases">
        <title>Complete genome sequence of Corynebacterium testudinoris DSM 44614, recovered from necrotic lesions in the mouth of a tortoise.</title>
        <authorList>
            <person name="Ruckert C."/>
            <person name="Albersmeier A."/>
            <person name="Winkler A."/>
            <person name="Tauch A."/>
        </authorList>
    </citation>
    <scope>NUCLEOTIDE SEQUENCE [LARGE SCALE GENOMIC DNA]</scope>
    <source>
        <strain evidence="3">DSM 44614</strain>
    </source>
</reference>
<name>A0A0G3HAY7_9CORY</name>
<organism evidence="2 3">
    <name type="scientific">Corynebacterium testudinoris</name>
    <dbReference type="NCBI Taxonomy" id="136857"/>
    <lineage>
        <taxon>Bacteria</taxon>
        <taxon>Bacillati</taxon>
        <taxon>Actinomycetota</taxon>
        <taxon>Actinomycetes</taxon>
        <taxon>Mycobacteriales</taxon>
        <taxon>Corynebacteriaceae</taxon>
        <taxon>Corynebacterium</taxon>
    </lineage>
</organism>
<evidence type="ECO:0000313" key="2">
    <source>
        <dbReference type="EMBL" id="AKK08317.1"/>
    </source>
</evidence>
<evidence type="ECO:0000313" key="3">
    <source>
        <dbReference type="Proteomes" id="UP000035540"/>
    </source>
</evidence>
<dbReference type="InterPro" id="IPR029039">
    <property type="entry name" value="Flavoprotein-like_sf"/>
</dbReference>
<accession>A0A0G3HAY7</accession>
<gene>
    <name evidence="2" type="ORF">CTEST_04350</name>
</gene>
<dbReference type="RefSeq" id="WP_047252697.1">
    <property type="nucleotide sequence ID" value="NZ_CP011545.1"/>
</dbReference>
<proteinExistence type="predicted"/>
<dbReference type="InterPro" id="IPR026816">
    <property type="entry name" value="Flavodoxin_dom"/>
</dbReference>
<dbReference type="PATRIC" id="fig|136857.5.peg.859"/>
<dbReference type="AlphaFoldDB" id="A0A0G3HAY7"/>
<dbReference type="EMBL" id="CP011545">
    <property type="protein sequence ID" value="AKK08317.1"/>
    <property type="molecule type" value="Genomic_DNA"/>
</dbReference>
<dbReference type="KEGG" id="cted:CTEST_04350"/>
<keyword evidence="3" id="KW-1185">Reference proteome</keyword>
<dbReference type="SUPFAM" id="SSF52218">
    <property type="entry name" value="Flavoproteins"/>
    <property type="match status" value="1"/>
</dbReference>
<dbReference type="OrthoDB" id="4878515at2"/>
<evidence type="ECO:0000259" key="1">
    <source>
        <dbReference type="Pfam" id="PF12724"/>
    </source>
</evidence>
<dbReference type="STRING" id="136857.CTEST_04350"/>
<feature type="domain" description="Flavodoxin" evidence="1">
    <location>
        <begin position="5"/>
        <end position="134"/>
    </location>
</feature>
<reference evidence="2 3" key="1">
    <citation type="journal article" date="2015" name="Genome Announc.">
        <title>Complete Genome Sequence of the Type Strain Corynebacterium testudinoris DSM 44614, Recovered from Necrotic Lesions in the Mouth of a Tortoise.</title>
        <authorList>
            <person name="Ruckert C."/>
            <person name="Kriete M."/>
            <person name="Jaenicke S."/>
            <person name="Winkler A."/>
            <person name="Tauch A."/>
        </authorList>
    </citation>
    <scope>NUCLEOTIDE SEQUENCE [LARGE SCALE GENOMIC DNA]</scope>
    <source>
        <strain evidence="2 3">DSM 44614</strain>
    </source>
</reference>
<dbReference type="Pfam" id="PF12724">
    <property type="entry name" value="Flavodoxin_5"/>
    <property type="match status" value="1"/>
</dbReference>
<protein>
    <submittedName>
        <fullName evidence="2">Flavodoxin domain</fullName>
    </submittedName>
</protein>
<sequence>MTATIVYRSSYGSTRDYANALAERLGVEAQELPEDESSLVDVAVGAAGPLILLSFPHGPSVPGLGVFDAVDVGERPAALCTVGMTLLEEARRKDRSAALLGDKAQHITRFYLPGRLNYSELSSKHYAVMRAIVSALRLKPRKSDNDRAMIDGYGKDVDLVNLAELDPVVEWARANGA</sequence>